<organism evidence="1">
    <name type="scientific">Anoplophora glabripennis</name>
    <name type="common">Asian longhorn beetle</name>
    <name type="synonym">Anoplophora nobilis</name>
    <dbReference type="NCBI Taxonomy" id="217634"/>
    <lineage>
        <taxon>Eukaryota</taxon>
        <taxon>Metazoa</taxon>
        <taxon>Ecdysozoa</taxon>
        <taxon>Arthropoda</taxon>
        <taxon>Hexapoda</taxon>
        <taxon>Insecta</taxon>
        <taxon>Pterygota</taxon>
        <taxon>Neoptera</taxon>
        <taxon>Endopterygota</taxon>
        <taxon>Coleoptera</taxon>
        <taxon>Polyphaga</taxon>
        <taxon>Cucujiformia</taxon>
        <taxon>Chrysomeloidea</taxon>
        <taxon>Cerambycidae</taxon>
        <taxon>Lamiinae</taxon>
        <taxon>Lamiini</taxon>
        <taxon>Anoplophora</taxon>
    </lineage>
</organism>
<evidence type="ECO:0008006" key="2">
    <source>
        <dbReference type="Google" id="ProtNLM"/>
    </source>
</evidence>
<sequence length="139" mass="16754">MRDCETWKLNVREKETLDIFERKVLRRIYGGRKVGEMWPRRSNEELMEMYGEPSITNVIRSQRMRWLGHVVRLPNERTTRIVLTGGIVGRRKRGKPQTGWLQKVERDLEEIGIRDWRRRARNKTEWRHICNQAMDVLGP</sequence>
<dbReference type="AlphaFoldDB" id="V5GM53"/>
<dbReference type="EMBL" id="GALX01003282">
    <property type="protein sequence ID" value="JAB65184.1"/>
    <property type="molecule type" value="Transcribed_RNA"/>
</dbReference>
<evidence type="ECO:0000313" key="1">
    <source>
        <dbReference type="EMBL" id="JAB65184.1"/>
    </source>
</evidence>
<accession>V5GM53</accession>
<proteinExistence type="predicted"/>
<protein>
    <recommendedName>
        <fullName evidence="2">Endonuclease-reverse transcriptase</fullName>
    </recommendedName>
</protein>
<name>V5GM53_ANOGL</name>
<reference evidence="1" key="1">
    <citation type="submission" date="2013-07" db="EMBL/GenBank/DDBJ databases">
        <title>Midgut Transcriptome Profiling of Anoplphora glabripennis, a Lignocellulose Degrading, Wood-Boring Cerambycid.</title>
        <authorList>
            <person name="Scully E.D."/>
            <person name="Hoover K."/>
            <person name="Carlson J.E."/>
            <person name="Tien M."/>
            <person name="Geib S.M."/>
        </authorList>
    </citation>
    <scope>NUCLEOTIDE SEQUENCE</scope>
</reference>